<feature type="region of interest" description="Disordered" evidence="9">
    <location>
        <begin position="482"/>
        <end position="586"/>
    </location>
</feature>
<evidence type="ECO:0000259" key="10">
    <source>
        <dbReference type="Pfam" id="PF07730"/>
    </source>
</evidence>
<dbReference type="InterPro" id="IPR011712">
    <property type="entry name" value="Sig_transdc_His_kin_sub3_dim/P"/>
</dbReference>
<accession>A0ABZ1TVT6</accession>
<evidence type="ECO:0000313" key="12">
    <source>
        <dbReference type="Proteomes" id="UP001432222"/>
    </source>
</evidence>
<evidence type="ECO:0000256" key="7">
    <source>
        <dbReference type="ARBA" id="ARBA00022840"/>
    </source>
</evidence>
<feature type="compositionally biased region" description="Pro residues" evidence="9">
    <location>
        <begin position="535"/>
        <end position="567"/>
    </location>
</feature>
<dbReference type="RefSeq" id="WP_328954085.1">
    <property type="nucleotide sequence ID" value="NZ_CP108110.1"/>
</dbReference>
<dbReference type="Gene3D" id="1.20.5.1930">
    <property type="match status" value="1"/>
</dbReference>
<evidence type="ECO:0000256" key="1">
    <source>
        <dbReference type="ARBA" id="ARBA00000085"/>
    </source>
</evidence>
<dbReference type="SUPFAM" id="SSF55874">
    <property type="entry name" value="ATPase domain of HSP90 chaperone/DNA topoisomerase II/histidine kinase"/>
    <property type="match status" value="1"/>
</dbReference>
<keyword evidence="12" id="KW-1185">Reference proteome</keyword>
<evidence type="ECO:0000256" key="4">
    <source>
        <dbReference type="ARBA" id="ARBA00022679"/>
    </source>
</evidence>
<evidence type="ECO:0000256" key="8">
    <source>
        <dbReference type="ARBA" id="ARBA00023012"/>
    </source>
</evidence>
<dbReference type="GO" id="GO:0016301">
    <property type="term" value="F:kinase activity"/>
    <property type="evidence" value="ECO:0007669"/>
    <property type="project" value="UniProtKB-KW"/>
</dbReference>
<dbReference type="Pfam" id="PF07730">
    <property type="entry name" value="HisKA_3"/>
    <property type="match status" value="1"/>
</dbReference>
<feature type="compositionally biased region" description="Basic and acidic residues" evidence="9">
    <location>
        <begin position="334"/>
        <end position="346"/>
    </location>
</feature>
<evidence type="ECO:0000256" key="9">
    <source>
        <dbReference type="SAM" id="MobiDB-lite"/>
    </source>
</evidence>
<feature type="domain" description="Signal transduction histidine kinase subgroup 3 dimerisation and phosphoacceptor" evidence="10">
    <location>
        <begin position="178"/>
        <end position="247"/>
    </location>
</feature>
<feature type="region of interest" description="Disordered" evidence="9">
    <location>
        <begin position="246"/>
        <end position="352"/>
    </location>
</feature>
<feature type="compositionally biased region" description="Polar residues" evidence="9">
    <location>
        <begin position="298"/>
        <end position="309"/>
    </location>
</feature>
<evidence type="ECO:0000256" key="5">
    <source>
        <dbReference type="ARBA" id="ARBA00022741"/>
    </source>
</evidence>
<evidence type="ECO:0000313" key="11">
    <source>
        <dbReference type="EMBL" id="WUQ83051.1"/>
    </source>
</evidence>
<evidence type="ECO:0000256" key="2">
    <source>
        <dbReference type="ARBA" id="ARBA00012438"/>
    </source>
</evidence>
<dbReference type="PANTHER" id="PTHR24421:SF10">
    <property type="entry name" value="NITRATE_NITRITE SENSOR PROTEIN NARQ"/>
    <property type="match status" value="1"/>
</dbReference>
<dbReference type="PANTHER" id="PTHR24421">
    <property type="entry name" value="NITRATE/NITRITE SENSOR PROTEIN NARX-RELATED"/>
    <property type="match status" value="1"/>
</dbReference>
<keyword evidence="7" id="KW-0067">ATP-binding</keyword>
<keyword evidence="3" id="KW-0597">Phosphoprotein</keyword>
<dbReference type="CDD" id="cd16917">
    <property type="entry name" value="HATPase_UhpB-NarQ-NarX-like"/>
    <property type="match status" value="1"/>
</dbReference>
<name>A0ABZ1TVT6_9ACTN</name>
<dbReference type="Proteomes" id="UP001432222">
    <property type="component" value="Chromosome"/>
</dbReference>
<dbReference type="InterPro" id="IPR036890">
    <property type="entry name" value="HATPase_C_sf"/>
</dbReference>
<dbReference type="InterPro" id="IPR050482">
    <property type="entry name" value="Sensor_HK_TwoCompSys"/>
</dbReference>
<keyword evidence="8" id="KW-0902">Two-component regulatory system</keyword>
<organism evidence="11 12">
    <name type="scientific">Kitasatospora purpeofusca</name>
    <dbReference type="NCBI Taxonomy" id="67352"/>
    <lineage>
        <taxon>Bacteria</taxon>
        <taxon>Bacillati</taxon>
        <taxon>Actinomycetota</taxon>
        <taxon>Actinomycetes</taxon>
        <taxon>Kitasatosporales</taxon>
        <taxon>Streptomycetaceae</taxon>
        <taxon>Kitasatospora</taxon>
    </lineage>
</organism>
<keyword evidence="5" id="KW-0547">Nucleotide-binding</keyword>
<keyword evidence="6 11" id="KW-0418">Kinase</keyword>
<dbReference type="EC" id="2.7.13.3" evidence="2"/>
<gene>
    <name evidence="11" type="ORF">OHA16_08740</name>
</gene>
<feature type="compositionally biased region" description="Low complexity" evidence="9">
    <location>
        <begin position="568"/>
        <end position="577"/>
    </location>
</feature>
<dbReference type="Gene3D" id="3.30.565.10">
    <property type="entry name" value="Histidine kinase-like ATPase, C-terminal domain"/>
    <property type="match status" value="1"/>
</dbReference>
<comment type="catalytic activity">
    <reaction evidence="1">
        <text>ATP + protein L-histidine = ADP + protein N-phospho-L-histidine.</text>
        <dbReference type="EC" id="2.7.13.3"/>
    </reaction>
</comment>
<protein>
    <recommendedName>
        <fullName evidence="2">histidine kinase</fullName>
        <ecNumber evidence="2">2.7.13.3</ecNumber>
    </recommendedName>
</protein>
<dbReference type="EMBL" id="CP108110">
    <property type="protein sequence ID" value="WUQ83051.1"/>
    <property type="molecule type" value="Genomic_DNA"/>
</dbReference>
<sequence length="586" mass="59921">MNNQKHLLGWYAPGRHRPTETLLLLTVLALVVEESLAQWHVHDLPWRPVRMAGAVLAPLSLLLARRHPVAAAVLPVLFSGLLNRAFPGLFSLYHLASTGRPGPALAAAVVLAGLGAVRAESLADWAGTTGSQLLVEAAVLSLGLWLHGRRVLIRTLNAKVEALDRERELRAEQARSAERARIAREMHDVLAHRLSLLVLHAGVLRDQAQAGTVADDPDRLAHRLELLRATAARSLDDLRDVLGALRADPPEPVGPTLPADPSEPAVPSGRAGPVGDAGPAGGTGVPDSIRTAAGRGSASANTGGSTAPGTESGPAPSSAGDALLPGPVAPRPLVDPHRPVDPHAPADSRPPVAAPALRDLAELVAEATGSGQRVELALAGDPEDIPTTHRLAVHRVVQEALTNARKYAHTAPVTVRVRYGAPATTVEVRNGAGDPAPSGACTGGGYGLVGLGERVGALGGHFDAGPDGGGGFRLAARLPAPDRLPVRPPLSPAARAPARTVGRVVDPRPDRNPGVAPTAPTPPIPPAVPAVPAVPAAPPDSGPPGPPHPRPPVPPPVPPATLPPGQCPAPAAAGPRTGPNPPSEAT</sequence>
<keyword evidence="4" id="KW-0808">Transferase</keyword>
<proteinExistence type="predicted"/>
<feature type="compositionally biased region" description="Pro residues" evidence="9">
    <location>
        <begin position="519"/>
        <end position="529"/>
    </location>
</feature>
<evidence type="ECO:0000256" key="6">
    <source>
        <dbReference type="ARBA" id="ARBA00022777"/>
    </source>
</evidence>
<evidence type="ECO:0000256" key="3">
    <source>
        <dbReference type="ARBA" id="ARBA00022553"/>
    </source>
</evidence>
<reference evidence="11" key="1">
    <citation type="submission" date="2022-10" db="EMBL/GenBank/DDBJ databases">
        <title>The complete genomes of actinobacterial strains from the NBC collection.</title>
        <authorList>
            <person name="Joergensen T.S."/>
            <person name="Alvarez Arevalo M."/>
            <person name="Sterndorff E.B."/>
            <person name="Faurdal D."/>
            <person name="Vuksanovic O."/>
            <person name="Mourched A.-S."/>
            <person name="Charusanti P."/>
            <person name="Shaw S."/>
            <person name="Blin K."/>
            <person name="Weber T."/>
        </authorList>
    </citation>
    <scope>NUCLEOTIDE SEQUENCE</scope>
    <source>
        <strain evidence="11">NBC_00222</strain>
    </source>
</reference>